<name>A0ABS0CNL6_9NOCA</name>
<dbReference type="InterPro" id="IPR013762">
    <property type="entry name" value="Integrase-like_cat_sf"/>
</dbReference>
<proteinExistence type="inferred from homology"/>
<dbReference type="InterPro" id="IPR050090">
    <property type="entry name" value="Tyrosine_recombinase_XerCD"/>
</dbReference>
<dbReference type="EMBL" id="JADLQX010000007">
    <property type="protein sequence ID" value="MBF6298197.1"/>
    <property type="molecule type" value="Genomic_DNA"/>
</dbReference>
<keyword evidence="2 4" id="KW-0238">DNA-binding</keyword>
<comment type="caution">
    <text evidence="7">The sequence shown here is derived from an EMBL/GenBank/DDBJ whole genome shotgun (WGS) entry which is preliminary data.</text>
</comment>
<evidence type="ECO:0000259" key="6">
    <source>
        <dbReference type="PROSITE" id="PS51900"/>
    </source>
</evidence>
<dbReference type="PANTHER" id="PTHR30349:SF64">
    <property type="entry name" value="PROPHAGE INTEGRASE INTD-RELATED"/>
    <property type="match status" value="1"/>
</dbReference>
<dbReference type="CDD" id="cd01189">
    <property type="entry name" value="INT_ICEBs1_C_like"/>
    <property type="match status" value="1"/>
</dbReference>
<evidence type="ECO:0000259" key="5">
    <source>
        <dbReference type="PROSITE" id="PS51898"/>
    </source>
</evidence>
<dbReference type="InterPro" id="IPR011010">
    <property type="entry name" value="DNA_brk_join_enz"/>
</dbReference>
<reference evidence="7 8" key="1">
    <citation type="submission" date="2020-10" db="EMBL/GenBank/DDBJ databases">
        <title>Identification of Nocardia species via Next-generation sequencing and recognition of intraspecies genetic diversity.</title>
        <authorList>
            <person name="Li P."/>
            <person name="Li P."/>
            <person name="Lu B."/>
        </authorList>
    </citation>
    <scope>NUCLEOTIDE SEQUENCE [LARGE SCALE GENOMIC DNA]</scope>
    <source>
        <strain evidence="7 8">BJ06-0157</strain>
    </source>
</reference>
<dbReference type="Gene3D" id="1.10.443.10">
    <property type="entry name" value="Intergrase catalytic core"/>
    <property type="match status" value="1"/>
</dbReference>
<gene>
    <name evidence="7" type="ORF">IU459_11665</name>
</gene>
<keyword evidence="3" id="KW-0233">DNA recombination</keyword>
<evidence type="ECO:0000313" key="8">
    <source>
        <dbReference type="Proteomes" id="UP000702209"/>
    </source>
</evidence>
<evidence type="ECO:0000256" key="1">
    <source>
        <dbReference type="ARBA" id="ARBA00008857"/>
    </source>
</evidence>
<evidence type="ECO:0000256" key="4">
    <source>
        <dbReference type="PROSITE-ProRule" id="PRU01248"/>
    </source>
</evidence>
<comment type="similarity">
    <text evidence="1">Belongs to the 'phage' integrase family.</text>
</comment>
<accession>A0ABS0CNL6</accession>
<feature type="domain" description="Core-binding (CB)" evidence="6">
    <location>
        <begin position="66"/>
        <end position="149"/>
    </location>
</feature>
<feature type="domain" description="Tyr recombinase" evidence="5">
    <location>
        <begin position="170"/>
        <end position="362"/>
    </location>
</feature>
<protein>
    <submittedName>
        <fullName evidence="7">Site-specific integrase</fullName>
    </submittedName>
</protein>
<keyword evidence="8" id="KW-1185">Reference proteome</keyword>
<dbReference type="InterPro" id="IPR044068">
    <property type="entry name" value="CB"/>
</dbReference>
<dbReference type="SUPFAM" id="SSF56349">
    <property type="entry name" value="DNA breaking-rejoining enzymes"/>
    <property type="match status" value="1"/>
</dbReference>
<evidence type="ECO:0000313" key="7">
    <source>
        <dbReference type="EMBL" id="MBF6298197.1"/>
    </source>
</evidence>
<sequence>MASIRTRKSRDGITSYQLQYRHEGRQPSIEFADYADAAKWRDRFNDLGPATALEMLRIENSDSPCVRLKEAGIEYIDSLTRAEDGTRNRYRAYMRNDIEPFFNSALPVDAITEALVVKWINHLSRVVGNAPKTVANKHGYLFGLMDSLRRQGIITKNPCEGTKLPRVDQAEMTFLEPDEFAALEEALPEQWRLLVRFLVASGVRWGEATALRVGDVDRRHNTIRIRRAWKYTGGARVLGAPKTKKSKRTINVDPDLIAELPLSGRTYGAWLFTNRQGNAIQISTFYKQVWVPTLARLATDPADPLHGKTPRIHDLRHTCASWMLDEGVPIGDVQEHMGHESIQTTKDRYGHCSRDAGKRAAAAIGKRLTKPKPHLAAVA</sequence>
<dbReference type="PANTHER" id="PTHR30349">
    <property type="entry name" value="PHAGE INTEGRASE-RELATED"/>
    <property type="match status" value="1"/>
</dbReference>
<dbReference type="Gene3D" id="1.10.150.130">
    <property type="match status" value="1"/>
</dbReference>
<dbReference type="PROSITE" id="PS51900">
    <property type="entry name" value="CB"/>
    <property type="match status" value="1"/>
</dbReference>
<dbReference type="RefSeq" id="WP_195129506.1">
    <property type="nucleotide sequence ID" value="NZ_JADLQX010000007.1"/>
</dbReference>
<dbReference type="InterPro" id="IPR010998">
    <property type="entry name" value="Integrase_recombinase_N"/>
</dbReference>
<dbReference type="Proteomes" id="UP000702209">
    <property type="component" value="Unassembled WGS sequence"/>
</dbReference>
<dbReference type="PROSITE" id="PS51898">
    <property type="entry name" value="TYR_RECOMBINASE"/>
    <property type="match status" value="1"/>
</dbReference>
<evidence type="ECO:0000256" key="2">
    <source>
        <dbReference type="ARBA" id="ARBA00023125"/>
    </source>
</evidence>
<dbReference type="InterPro" id="IPR002104">
    <property type="entry name" value="Integrase_catalytic"/>
</dbReference>
<evidence type="ECO:0000256" key="3">
    <source>
        <dbReference type="ARBA" id="ARBA00023172"/>
    </source>
</evidence>
<organism evidence="7 8">
    <name type="scientific">Nocardia amamiensis</name>
    <dbReference type="NCBI Taxonomy" id="404578"/>
    <lineage>
        <taxon>Bacteria</taxon>
        <taxon>Bacillati</taxon>
        <taxon>Actinomycetota</taxon>
        <taxon>Actinomycetes</taxon>
        <taxon>Mycobacteriales</taxon>
        <taxon>Nocardiaceae</taxon>
        <taxon>Nocardia</taxon>
    </lineage>
</organism>
<dbReference type="Pfam" id="PF00589">
    <property type="entry name" value="Phage_integrase"/>
    <property type="match status" value="1"/>
</dbReference>